<dbReference type="InterPro" id="IPR041581">
    <property type="entry name" value="Glyoxalase_6"/>
</dbReference>
<dbReference type="Pfam" id="PF18029">
    <property type="entry name" value="Glyoxalase_6"/>
    <property type="match status" value="1"/>
</dbReference>
<organism evidence="2 5">
    <name type="scientific">Streptomyces radicis</name>
    <dbReference type="NCBI Taxonomy" id="1750517"/>
    <lineage>
        <taxon>Bacteria</taxon>
        <taxon>Bacillati</taxon>
        <taxon>Actinomycetota</taxon>
        <taxon>Actinomycetes</taxon>
        <taxon>Kitasatosporales</taxon>
        <taxon>Streptomycetaceae</taxon>
        <taxon>Streptomyces</taxon>
    </lineage>
</organism>
<reference evidence="4 5" key="1">
    <citation type="submission" date="2018-09" db="EMBL/GenBank/DDBJ databases">
        <title>Streptomyces sp. nov. DS1-2, an endophytic actinomycete isolated from roots of Dendrobium scabrilingue.</title>
        <authorList>
            <person name="Kuncharoen N."/>
            <person name="Kudo T."/>
            <person name="Ohkuma M."/>
            <person name="Yuki M."/>
            <person name="Tanasupawat S."/>
        </authorList>
    </citation>
    <scope>NUCLEOTIDE SEQUENCE [LARGE SCALE GENOMIC DNA]</scope>
    <source>
        <strain evidence="2 5">AZ1-7</strain>
        <strain evidence="3 4">DS1-2</strain>
    </source>
</reference>
<proteinExistence type="predicted"/>
<dbReference type="InterPro" id="IPR053863">
    <property type="entry name" value="Glyoxy/Ble-like_N"/>
</dbReference>
<dbReference type="Gene3D" id="3.10.180.10">
    <property type="entry name" value="2,3-Dihydroxybiphenyl 1,2-Dioxygenase, domain 1"/>
    <property type="match status" value="2"/>
</dbReference>
<evidence type="ECO:0000259" key="1">
    <source>
        <dbReference type="PROSITE" id="PS51819"/>
    </source>
</evidence>
<dbReference type="InterPro" id="IPR052164">
    <property type="entry name" value="Anthracycline_SecMetBiosynth"/>
</dbReference>
<dbReference type="AlphaFoldDB" id="A0A3A9WGN2"/>
<dbReference type="SUPFAM" id="SSF54593">
    <property type="entry name" value="Glyoxalase/Bleomycin resistance protein/Dihydroxybiphenyl dioxygenase"/>
    <property type="match status" value="2"/>
</dbReference>
<dbReference type="PANTHER" id="PTHR33993:SF10">
    <property type="entry name" value="CONSERVED PROTEIN"/>
    <property type="match status" value="1"/>
</dbReference>
<gene>
    <name evidence="3" type="ORF">D7318_20345</name>
    <name evidence="2" type="ORF">D7319_20880</name>
</gene>
<dbReference type="PANTHER" id="PTHR33993">
    <property type="entry name" value="GLYOXALASE-RELATED"/>
    <property type="match status" value="1"/>
</dbReference>
<evidence type="ECO:0000313" key="3">
    <source>
        <dbReference type="EMBL" id="RKN19474.1"/>
    </source>
</evidence>
<dbReference type="OrthoDB" id="9793039at2"/>
<evidence type="ECO:0000313" key="4">
    <source>
        <dbReference type="Proteomes" id="UP000268652"/>
    </source>
</evidence>
<dbReference type="EMBL" id="RBDY01000016">
    <property type="protein sequence ID" value="RKN19474.1"/>
    <property type="molecule type" value="Genomic_DNA"/>
</dbReference>
<dbReference type="Proteomes" id="UP000275024">
    <property type="component" value="Unassembled WGS sequence"/>
</dbReference>
<keyword evidence="4" id="KW-1185">Reference proteome</keyword>
<comment type="caution">
    <text evidence="2">The sequence shown here is derived from an EMBL/GenBank/DDBJ whole genome shotgun (WGS) entry which is preliminary data.</text>
</comment>
<dbReference type="InterPro" id="IPR037523">
    <property type="entry name" value="VOC_core"/>
</dbReference>
<evidence type="ECO:0000313" key="2">
    <source>
        <dbReference type="EMBL" id="RKN06856.1"/>
    </source>
</evidence>
<evidence type="ECO:0000313" key="5">
    <source>
        <dbReference type="Proteomes" id="UP000275024"/>
    </source>
</evidence>
<dbReference type="CDD" id="cd07247">
    <property type="entry name" value="SgaA_N_like"/>
    <property type="match status" value="2"/>
</dbReference>
<feature type="domain" description="VOC" evidence="1">
    <location>
        <begin position="11"/>
        <end position="126"/>
    </location>
</feature>
<feature type="domain" description="VOC" evidence="1">
    <location>
        <begin position="141"/>
        <end position="258"/>
    </location>
</feature>
<dbReference type="Pfam" id="PF22677">
    <property type="entry name" value="Ble-like_N"/>
    <property type="match status" value="1"/>
</dbReference>
<dbReference type="InterPro" id="IPR029068">
    <property type="entry name" value="Glyas_Bleomycin-R_OHBP_Dase"/>
</dbReference>
<dbReference type="PROSITE" id="PS51819">
    <property type="entry name" value="VOC"/>
    <property type="match status" value="2"/>
</dbReference>
<name>A0A3A9WGN2_9ACTN</name>
<protein>
    <submittedName>
        <fullName evidence="2">VOC family protein</fullName>
    </submittedName>
</protein>
<accession>A0A3A9WGN2</accession>
<dbReference type="Proteomes" id="UP000268652">
    <property type="component" value="Unassembled WGS sequence"/>
</dbReference>
<sequence length="262" mass="28029">MTEAASPPISGTHRWVSLMVHDLAASQEFYHGLFGWEFDEGPKQLGAYVRALRDGHPVAGLGEITEGARRVVAWLPYIATRDADATAATIRESGGTVAVGPLDAEQVGRLAIAADPGGAAFGLWQGGPKRRSGPFPGAAGAPVWNELITFETRAVSTFYSTVFGYEAAPEKALPPESDYLTLRLGERPIASIRGVAEAVPHDRGAHWLTYFSVPDVEEAVEEVKRLGGRQLTGPQVSPFGQWAQVTDPEGAPFAVIREAKRG</sequence>
<dbReference type="EMBL" id="RBDX01000018">
    <property type="protein sequence ID" value="RKN06856.1"/>
    <property type="molecule type" value="Genomic_DNA"/>
</dbReference>